<evidence type="ECO:0000259" key="2">
    <source>
        <dbReference type="Pfam" id="PF00465"/>
    </source>
</evidence>
<feature type="domain" description="Alcohol dehydrogenase iron-type/glycerol dehydrogenase GldA" evidence="2">
    <location>
        <begin position="12"/>
        <end position="154"/>
    </location>
</feature>
<proteinExistence type="predicted"/>
<dbReference type="Gene3D" id="1.20.1090.10">
    <property type="entry name" value="Dehydroquinate synthase-like - alpha domain"/>
    <property type="match status" value="1"/>
</dbReference>
<comment type="caution">
    <text evidence="4">The sequence shown here is derived from an EMBL/GenBank/DDBJ whole genome shotgun (WGS) entry which is preliminary data.</text>
</comment>
<gene>
    <name evidence="4" type="ORF">GCM10011332_20450</name>
</gene>
<dbReference type="GO" id="GO:0004022">
    <property type="term" value="F:alcohol dehydrogenase (NAD+) activity"/>
    <property type="evidence" value="ECO:0007669"/>
    <property type="project" value="TreeGrafter"/>
</dbReference>
<protein>
    <submittedName>
        <fullName evidence="4">Alcohol dehydrogenase</fullName>
    </submittedName>
</protein>
<dbReference type="Proteomes" id="UP000632498">
    <property type="component" value="Unassembled WGS sequence"/>
</dbReference>
<dbReference type="Pfam" id="PF25137">
    <property type="entry name" value="ADH_Fe_C"/>
    <property type="match status" value="1"/>
</dbReference>
<dbReference type="PANTHER" id="PTHR11496:SF83">
    <property type="entry name" value="HYDROXYACID-OXOACID TRANSHYDROGENASE, MITOCHONDRIAL"/>
    <property type="match status" value="1"/>
</dbReference>
<evidence type="ECO:0000256" key="1">
    <source>
        <dbReference type="ARBA" id="ARBA00023002"/>
    </source>
</evidence>
<dbReference type="Pfam" id="PF00465">
    <property type="entry name" value="Fe-ADH"/>
    <property type="match status" value="1"/>
</dbReference>
<dbReference type="InterPro" id="IPR001670">
    <property type="entry name" value="ADH_Fe/GldA"/>
</dbReference>
<evidence type="ECO:0000313" key="5">
    <source>
        <dbReference type="Proteomes" id="UP000632498"/>
    </source>
</evidence>
<dbReference type="GO" id="GO:0046872">
    <property type="term" value="F:metal ion binding"/>
    <property type="evidence" value="ECO:0007669"/>
    <property type="project" value="InterPro"/>
</dbReference>
<evidence type="ECO:0000313" key="4">
    <source>
        <dbReference type="EMBL" id="GGF66299.1"/>
    </source>
</evidence>
<dbReference type="EMBL" id="BMHV01000013">
    <property type="protein sequence ID" value="GGF66299.1"/>
    <property type="molecule type" value="Genomic_DNA"/>
</dbReference>
<dbReference type="RefSeq" id="WP_188664520.1">
    <property type="nucleotide sequence ID" value="NZ_BMHV01000013.1"/>
</dbReference>
<reference evidence="4" key="1">
    <citation type="journal article" date="2014" name="Int. J. Syst. Evol. Microbiol.">
        <title>Complete genome sequence of Corynebacterium casei LMG S-19264T (=DSM 44701T), isolated from a smear-ripened cheese.</title>
        <authorList>
            <consortium name="US DOE Joint Genome Institute (JGI-PGF)"/>
            <person name="Walter F."/>
            <person name="Albersmeier A."/>
            <person name="Kalinowski J."/>
            <person name="Ruckert C."/>
        </authorList>
    </citation>
    <scope>NUCLEOTIDE SEQUENCE</scope>
    <source>
        <strain evidence="4">CGMCC 1.15254</strain>
    </source>
</reference>
<organism evidence="4 5">
    <name type="scientific">Terasakiella brassicae</name>
    <dbReference type="NCBI Taxonomy" id="1634917"/>
    <lineage>
        <taxon>Bacteria</taxon>
        <taxon>Pseudomonadati</taxon>
        <taxon>Pseudomonadota</taxon>
        <taxon>Alphaproteobacteria</taxon>
        <taxon>Rhodospirillales</taxon>
        <taxon>Terasakiellaceae</taxon>
        <taxon>Terasakiella</taxon>
    </lineage>
</organism>
<dbReference type="PANTHER" id="PTHR11496">
    <property type="entry name" value="ALCOHOL DEHYDROGENASE"/>
    <property type="match status" value="1"/>
</dbReference>
<dbReference type="SUPFAM" id="SSF56796">
    <property type="entry name" value="Dehydroquinate synthase-like"/>
    <property type="match status" value="1"/>
</dbReference>
<feature type="domain" description="Fe-containing alcohol dehydrogenase-like C-terminal" evidence="3">
    <location>
        <begin position="173"/>
        <end position="328"/>
    </location>
</feature>
<keyword evidence="1" id="KW-0560">Oxidoreductase</keyword>
<accession>A0A917C0E0</accession>
<dbReference type="AlphaFoldDB" id="A0A917C0E0"/>
<dbReference type="InterPro" id="IPR056798">
    <property type="entry name" value="ADH_Fe_C"/>
</dbReference>
<reference evidence="4" key="2">
    <citation type="submission" date="2020-09" db="EMBL/GenBank/DDBJ databases">
        <authorList>
            <person name="Sun Q."/>
            <person name="Zhou Y."/>
        </authorList>
    </citation>
    <scope>NUCLEOTIDE SEQUENCE</scope>
    <source>
        <strain evidence="4">CGMCC 1.15254</strain>
    </source>
</reference>
<sequence length="363" mass="39358">MTIAFATHTVPELIFARGSFDRLPRRAAAYGTNVLLIGDAYLQNHPSLLKEVSDKLIVAGLRVDHVSARGKQTQEASRKITNTYDLEQYDCVISLGGGRAIDTGKLVAKSCPHIAVPTTAGSGAPMNGVIFGGAEAVEETFNSFLVPDLVIGDPAFIDEMDRDDFAARALTVLMLLGEAYVSPKASVLSDALVWSGLEAFVRGFVRGVEGDPQGRDDVFYASLMAGVGTGQAGFGLTHRYGAIVEQKTGLTYAQACATVCAETTDLQLQLLADLFPDHAAMDKYALIGELIAERPFEDREEAYASLVGTLRRWVARLNLSKISLKETALTGICRTIERDWDETVLPIHPDLNDLETPLLRRLL</sequence>
<dbReference type="InterPro" id="IPR039697">
    <property type="entry name" value="Alcohol_dehydrogenase_Fe"/>
</dbReference>
<dbReference type="Gene3D" id="3.40.50.1970">
    <property type="match status" value="1"/>
</dbReference>
<name>A0A917C0E0_9PROT</name>
<keyword evidence="5" id="KW-1185">Reference proteome</keyword>
<evidence type="ECO:0000259" key="3">
    <source>
        <dbReference type="Pfam" id="PF25137"/>
    </source>
</evidence>